<organism evidence="3 4">
    <name type="scientific">Bursaphelenchus okinawaensis</name>
    <dbReference type="NCBI Taxonomy" id="465554"/>
    <lineage>
        <taxon>Eukaryota</taxon>
        <taxon>Metazoa</taxon>
        <taxon>Ecdysozoa</taxon>
        <taxon>Nematoda</taxon>
        <taxon>Chromadorea</taxon>
        <taxon>Rhabditida</taxon>
        <taxon>Tylenchina</taxon>
        <taxon>Tylenchomorpha</taxon>
        <taxon>Aphelenchoidea</taxon>
        <taxon>Aphelenchoididae</taxon>
        <taxon>Bursaphelenchus</taxon>
    </lineage>
</organism>
<evidence type="ECO:0000313" key="3">
    <source>
        <dbReference type="EMBL" id="CAD5206282.1"/>
    </source>
</evidence>
<feature type="transmembrane region" description="Helical" evidence="1">
    <location>
        <begin position="97"/>
        <end position="116"/>
    </location>
</feature>
<evidence type="ECO:0000259" key="2">
    <source>
        <dbReference type="Pfam" id="PF21002"/>
    </source>
</evidence>
<keyword evidence="1" id="KW-1133">Transmembrane helix</keyword>
<keyword evidence="4" id="KW-1185">Reference proteome</keyword>
<comment type="caution">
    <text evidence="3">The sequence shown here is derived from an EMBL/GenBank/DDBJ whole genome shotgun (WGS) entry which is preliminary data.</text>
</comment>
<reference evidence="3" key="1">
    <citation type="submission" date="2020-09" db="EMBL/GenBank/DDBJ databases">
        <authorList>
            <person name="Kikuchi T."/>
        </authorList>
    </citation>
    <scope>NUCLEOTIDE SEQUENCE</scope>
    <source>
        <strain evidence="3">SH1</strain>
    </source>
</reference>
<dbReference type="Proteomes" id="UP000783686">
    <property type="component" value="Unassembled WGS sequence"/>
</dbReference>
<keyword evidence="1" id="KW-0472">Membrane</keyword>
<dbReference type="InterPro" id="IPR009790">
    <property type="entry name" value="TMEM106"/>
</dbReference>
<protein>
    <recommendedName>
        <fullName evidence="2">Transmembrane protein 106 N-terminal domain-containing protein</fullName>
    </recommendedName>
</protein>
<dbReference type="InterPro" id="IPR048511">
    <property type="entry name" value="TMEM106_N"/>
</dbReference>
<dbReference type="PANTHER" id="PTHR28556:SF4">
    <property type="entry name" value="TRANSMEMBRANE PROTEIN 106A"/>
    <property type="match status" value="1"/>
</dbReference>
<dbReference type="Pfam" id="PF21002">
    <property type="entry name" value="TMEM106_N"/>
    <property type="match status" value="1"/>
</dbReference>
<dbReference type="EMBL" id="CAJFCW020000001">
    <property type="protein sequence ID" value="CAG9081148.1"/>
    <property type="molecule type" value="Genomic_DNA"/>
</dbReference>
<name>A0A811JSL7_9BILA</name>
<keyword evidence="1" id="KW-0812">Transmembrane</keyword>
<dbReference type="AlphaFoldDB" id="A0A811JSL7"/>
<gene>
    <name evidence="3" type="ORF">BOKJ2_LOCUS966</name>
</gene>
<dbReference type="OrthoDB" id="508875at2759"/>
<sequence length="188" mass="21248">MSSVRQRFTDISQNVRNRVRSIFRHDEDNITDQLVASTNSDVDRNQGTGYTELMGGSVPCPSCNGSGMIPKELEGTLVALIPLTDDRLKPKKLWKTVIVWITIFILLGSATIFVLMPRTVNISSLQRPISIVHIIKTDPQDHQLMEFDFFESSECVLRQLPPCKHSECDGYNRVQVPTMVGGCDWPWI</sequence>
<evidence type="ECO:0000256" key="1">
    <source>
        <dbReference type="SAM" id="Phobius"/>
    </source>
</evidence>
<feature type="domain" description="Transmembrane protein 106 N-terminal" evidence="2">
    <location>
        <begin position="36"/>
        <end position="92"/>
    </location>
</feature>
<dbReference type="EMBL" id="CAJFDH010000001">
    <property type="protein sequence ID" value="CAD5206282.1"/>
    <property type="molecule type" value="Genomic_DNA"/>
</dbReference>
<dbReference type="PANTHER" id="PTHR28556">
    <property type="entry name" value="TRANSMEMBRANE PROTEIN 106B"/>
    <property type="match status" value="1"/>
</dbReference>
<proteinExistence type="predicted"/>
<dbReference type="Proteomes" id="UP000614601">
    <property type="component" value="Unassembled WGS sequence"/>
</dbReference>
<evidence type="ECO:0000313" key="4">
    <source>
        <dbReference type="Proteomes" id="UP000614601"/>
    </source>
</evidence>
<accession>A0A811JSL7</accession>